<accession>A0AAD7P813</accession>
<evidence type="ECO:0000313" key="9">
    <source>
        <dbReference type="EMBL" id="KAJ7945763.1"/>
    </source>
</evidence>
<keyword evidence="6" id="KW-0442">Lipid degradation</keyword>
<comment type="similarity">
    <text evidence="2">Belongs to the 'GDSL' lipolytic enzyme family.</text>
</comment>
<dbReference type="AlphaFoldDB" id="A0AAD7P813"/>
<dbReference type="EMBL" id="JARAOO010000013">
    <property type="protein sequence ID" value="KAJ7945763.1"/>
    <property type="molecule type" value="Genomic_DNA"/>
</dbReference>
<comment type="caution">
    <text evidence="9">The sequence shown here is derived from an EMBL/GenBank/DDBJ whole genome shotgun (WGS) entry which is preliminary data.</text>
</comment>
<evidence type="ECO:0000256" key="2">
    <source>
        <dbReference type="ARBA" id="ARBA00008668"/>
    </source>
</evidence>
<dbReference type="InterPro" id="IPR051238">
    <property type="entry name" value="GDSL_esterase/lipase"/>
</dbReference>
<evidence type="ECO:0000313" key="10">
    <source>
        <dbReference type="Proteomes" id="UP001163823"/>
    </source>
</evidence>
<evidence type="ECO:0000256" key="1">
    <source>
        <dbReference type="ARBA" id="ARBA00004613"/>
    </source>
</evidence>
<dbReference type="Pfam" id="PF00657">
    <property type="entry name" value="Lipase_GDSL"/>
    <property type="match status" value="1"/>
</dbReference>
<dbReference type="Gene3D" id="3.40.50.1110">
    <property type="entry name" value="SGNH hydrolase"/>
    <property type="match status" value="1"/>
</dbReference>
<keyword evidence="3" id="KW-0964">Secreted</keyword>
<dbReference type="InterPro" id="IPR036514">
    <property type="entry name" value="SGNH_hydro_sf"/>
</dbReference>
<reference evidence="9" key="1">
    <citation type="journal article" date="2023" name="Science">
        <title>Elucidation of the pathway for biosynthesis of saponin adjuvants from the soapbark tree.</title>
        <authorList>
            <person name="Reed J."/>
            <person name="Orme A."/>
            <person name="El-Demerdash A."/>
            <person name="Owen C."/>
            <person name="Martin L.B.B."/>
            <person name="Misra R.C."/>
            <person name="Kikuchi S."/>
            <person name="Rejzek M."/>
            <person name="Martin A.C."/>
            <person name="Harkess A."/>
            <person name="Leebens-Mack J."/>
            <person name="Louveau T."/>
            <person name="Stephenson M.J."/>
            <person name="Osbourn A."/>
        </authorList>
    </citation>
    <scope>NUCLEOTIDE SEQUENCE</scope>
    <source>
        <strain evidence="9">S10</strain>
    </source>
</reference>
<dbReference type="KEGG" id="qsa:O6P43_030779"/>
<keyword evidence="10" id="KW-1185">Reference proteome</keyword>
<protein>
    <submittedName>
        <fullName evidence="9">GDSL esterase/lipase</fullName>
    </submittedName>
</protein>
<name>A0AAD7P813_QUISA</name>
<evidence type="ECO:0000256" key="8">
    <source>
        <dbReference type="SAM" id="SignalP"/>
    </source>
</evidence>
<evidence type="ECO:0000256" key="7">
    <source>
        <dbReference type="ARBA" id="ARBA00023098"/>
    </source>
</evidence>
<dbReference type="PANTHER" id="PTHR45650">
    <property type="entry name" value="GDSL-LIKE LIPASE/ACYLHYDROLASE-RELATED"/>
    <property type="match status" value="1"/>
</dbReference>
<proteinExistence type="inferred from homology"/>
<evidence type="ECO:0000256" key="3">
    <source>
        <dbReference type="ARBA" id="ARBA00022525"/>
    </source>
</evidence>
<keyword evidence="4 8" id="KW-0732">Signal</keyword>
<dbReference type="GO" id="GO:0016788">
    <property type="term" value="F:hydrolase activity, acting on ester bonds"/>
    <property type="evidence" value="ECO:0007669"/>
    <property type="project" value="InterPro"/>
</dbReference>
<dbReference type="GO" id="GO:0005576">
    <property type="term" value="C:extracellular region"/>
    <property type="evidence" value="ECO:0007669"/>
    <property type="project" value="UniProtKB-SubCell"/>
</dbReference>
<dbReference type="PANTHER" id="PTHR45650:SF43">
    <property type="entry name" value="GDSL ESTERASE_LIPASE 7-LIKE"/>
    <property type="match status" value="1"/>
</dbReference>
<dbReference type="InterPro" id="IPR001087">
    <property type="entry name" value="GDSL"/>
</dbReference>
<feature type="signal peptide" evidence="8">
    <location>
        <begin position="1"/>
        <end position="23"/>
    </location>
</feature>
<organism evidence="9 10">
    <name type="scientific">Quillaja saponaria</name>
    <name type="common">Soap bark tree</name>
    <dbReference type="NCBI Taxonomy" id="32244"/>
    <lineage>
        <taxon>Eukaryota</taxon>
        <taxon>Viridiplantae</taxon>
        <taxon>Streptophyta</taxon>
        <taxon>Embryophyta</taxon>
        <taxon>Tracheophyta</taxon>
        <taxon>Spermatophyta</taxon>
        <taxon>Magnoliopsida</taxon>
        <taxon>eudicotyledons</taxon>
        <taxon>Gunneridae</taxon>
        <taxon>Pentapetalae</taxon>
        <taxon>rosids</taxon>
        <taxon>fabids</taxon>
        <taxon>Fabales</taxon>
        <taxon>Quillajaceae</taxon>
        <taxon>Quillaja</taxon>
    </lineage>
</organism>
<keyword evidence="7" id="KW-0443">Lipid metabolism</keyword>
<dbReference type="GO" id="GO:0016042">
    <property type="term" value="P:lipid catabolic process"/>
    <property type="evidence" value="ECO:0007669"/>
    <property type="project" value="UniProtKB-KW"/>
</dbReference>
<sequence length="283" mass="31996">MIKMEKIFMPVFLICCLFFSAESCKDSNHVPALYVFGDSNVDAGNNNKLKTAFKANVTPYGIDYPGGLSASGGRLSNGFIFVDFFAKWLGLQPPPAVNNVDLNTTETIDGFNYASASGGILEDTRFKDNENLYMGKQVSMFKDTVEQYLPKHFKNKTELSNYLSKSIFVVSIGANDFIFNLEMNMAPRIPNPKQISKFSKKLLKHLRDYIKELYQLGARKFLINEIGAGGCAPQLYLMNKQQPGGCDRRTNQELVSYNKHLAPEIKKWKKVTQKLIFRTHENV</sequence>
<evidence type="ECO:0000256" key="6">
    <source>
        <dbReference type="ARBA" id="ARBA00022963"/>
    </source>
</evidence>
<dbReference type="Proteomes" id="UP001163823">
    <property type="component" value="Chromosome 13"/>
</dbReference>
<feature type="chain" id="PRO_5042220558" evidence="8">
    <location>
        <begin position="24"/>
        <end position="283"/>
    </location>
</feature>
<comment type="subcellular location">
    <subcellularLocation>
        <location evidence="1">Secreted</location>
    </subcellularLocation>
</comment>
<evidence type="ECO:0000256" key="5">
    <source>
        <dbReference type="ARBA" id="ARBA00022801"/>
    </source>
</evidence>
<gene>
    <name evidence="9" type="ORF">O6P43_030779</name>
</gene>
<keyword evidence="5" id="KW-0378">Hydrolase</keyword>
<evidence type="ECO:0000256" key="4">
    <source>
        <dbReference type="ARBA" id="ARBA00022729"/>
    </source>
</evidence>